<dbReference type="InterPro" id="IPR023753">
    <property type="entry name" value="FAD/NAD-binding_dom"/>
</dbReference>
<dbReference type="SUPFAM" id="SSF51905">
    <property type="entry name" value="FAD/NAD(P)-binding domain"/>
    <property type="match status" value="1"/>
</dbReference>
<feature type="domain" description="Thioredoxin-like fold" evidence="12">
    <location>
        <begin position="124"/>
        <end position="198"/>
    </location>
</feature>
<feature type="disulfide bond" description="Redox-active" evidence="10">
    <location>
        <begin position="346"/>
        <end position="349"/>
    </location>
</feature>
<dbReference type="SUPFAM" id="SSF52833">
    <property type="entry name" value="Thioredoxin-like"/>
    <property type="match status" value="2"/>
</dbReference>
<evidence type="ECO:0000256" key="4">
    <source>
        <dbReference type="ARBA" id="ARBA00022827"/>
    </source>
</evidence>
<evidence type="ECO:0000256" key="10">
    <source>
        <dbReference type="PIRSR" id="PIRSR000238-2"/>
    </source>
</evidence>
<dbReference type="PIRSF" id="PIRSF000238">
    <property type="entry name" value="AhpF"/>
    <property type="match status" value="1"/>
</dbReference>
<gene>
    <name evidence="13" type="primary">ahpF</name>
    <name evidence="13" type="ORF">IEN85_07365</name>
</gene>
<comment type="cofactor">
    <cofactor evidence="9">
        <name>FAD</name>
        <dbReference type="ChEBI" id="CHEBI:57692"/>
    </cofactor>
    <text evidence="9">Binds 1 FAD per subunit.</text>
</comment>
<evidence type="ECO:0000259" key="11">
    <source>
        <dbReference type="Pfam" id="PF07992"/>
    </source>
</evidence>
<keyword evidence="14" id="KW-1185">Reference proteome</keyword>
<evidence type="ECO:0000256" key="2">
    <source>
        <dbReference type="ARBA" id="ARBA00011738"/>
    </source>
</evidence>
<feature type="binding site" evidence="9">
    <location>
        <begin position="358"/>
        <end position="372"/>
    </location>
    <ligand>
        <name>NAD(+)</name>
        <dbReference type="ChEBI" id="CHEBI:57540"/>
    </ligand>
</feature>
<keyword evidence="5" id="KW-0560">Oxidoreductase</keyword>
<evidence type="ECO:0000256" key="5">
    <source>
        <dbReference type="ARBA" id="ARBA00023002"/>
    </source>
</evidence>
<evidence type="ECO:0000256" key="7">
    <source>
        <dbReference type="ARBA" id="ARBA00023157"/>
    </source>
</evidence>
<keyword evidence="3" id="KW-0285">Flavoprotein</keyword>
<dbReference type="RefSeq" id="WP_191616441.1">
    <property type="nucleotide sequence ID" value="NZ_JACYFG010000007.1"/>
</dbReference>
<evidence type="ECO:0000256" key="3">
    <source>
        <dbReference type="ARBA" id="ARBA00022630"/>
    </source>
</evidence>
<evidence type="ECO:0000313" key="14">
    <source>
        <dbReference type="Proteomes" id="UP000622317"/>
    </source>
</evidence>
<dbReference type="InterPro" id="IPR008255">
    <property type="entry name" value="Pyr_nucl-diS_OxRdtase_2_AS"/>
</dbReference>
<dbReference type="InterPro" id="IPR036188">
    <property type="entry name" value="FAD/NAD-bd_sf"/>
</dbReference>
<dbReference type="GO" id="GO:0051287">
    <property type="term" value="F:NAD binding"/>
    <property type="evidence" value="ECO:0007669"/>
    <property type="project" value="InterPro"/>
</dbReference>
<dbReference type="PRINTS" id="PR00469">
    <property type="entry name" value="PNDRDTASEII"/>
</dbReference>
<feature type="domain" description="FAD/NAD(P)-binding" evidence="11">
    <location>
        <begin position="216"/>
        <end position="505"/>
    </location>
</feature>
<reference evidence="13" key="1">
    <citation type="submission" date="2020-09" db="EMBL/GenBank/DDBJ databases">
        <title>Pelagicoccus enzymogenes sp. nov. with an EPS production, isolated from marine sediment.</title>
        <authorList>
            <person name="Feng X."/>
        </authorList>
    </citation>
    <scope>NUCLEOTIDE SEQUENCE</scope>
    <source>
        <strain evidence="13">NFK12</strain>
    </source>
</reference>
<dbReference type="InterPro" id="IPR012081">
    <property type="entry name" value="Alkyl_hydroperoxide_Rdtase_suF"/>
</dbReference>
<proteinExistence type="inferred from homology"/>
<evidence type="ECO:0000256" key="9">
    <source>
        <dbReference type="PIRSR" id="PIRSR000238-1"/>
    </source>
</evidence>
<name>A0A927IH34_9BACT</name>
<protein>
    <submittedName>
        <fullName evidence="13">Alkyl hydroperoxide reductase subunit F</fullName>
    </submittedName>
</protein>
<comment type="similarity">
    <text evidence="1">Belongs to the class-II pyridine nucleotide-disulfide oxidoreductase family.</text>
</comment>
<dbReference type="Gene3D" id="3.50.50.60">
    <property type="entry name" value="FAD/NAD(P)-binding domain"/>
    <property type="match status" value="2"/>
</dbReference>
<dbReference type="PANTHER" id="PTHR48105">
    <property type="entry name" value="THIOREDOXIN REDUCTASE 1-RELATED-RELATED"/>
    <property type="match status" value="1"/>
</dbReference>
<dbReference type="Pfam" id="PF13192">
    <property type="entry name" value="Thioredoxin_3"/>
    <property type="match status" value="1"/>
</dbReference>
<accession>A0A927IH34</accession>
<keyword evidence="6 9" id="KW-0520">NAD</keyword>
<evidence type="ECO:0000256" key="8">
    <source>
        <dbReference type="ARBA" id="ARBA00023284"/>
    </source>
</evidence>
<comment type="caution">
    <text evidence="13">The sequence shown here is derived from an EMBL/GenBank/DDBJ whole genome shotgun (WGS) entry which is preliminary data.</text>
</comment>
<dbReference type="GO" id="GO:0050660">
    <property type="term" value="F:flavin adenine dinucleotide binding"/>
    <property type="evidence" value="ECO:0007669"/>
    <property type="project" value="InterPro"/>
</dbReference>
<dbReference type="InterPro" id="IPR050097">
    <property type="entry name" value="Ferredoxin-NADP_redctase_2"/>
</dbReference>
<dbReference type="GO" id="GO:0000302">
    <property type="term" value="P:response to reactive oxygen species"/>
    <property type="evidence" value="ECO:0007669"/>
    <property type="project" value="InterPro"/>
</dbReference>
<keyword evidence="8 10" id="KW-0676">Redox-active center</keyword>
<dbReference type="AlphaFoldDB" id="A0A927IH34"/>
<feature type="binding site" evidence="9">
    <location>
        <begin position="479"/>
        <end position="489"/>
    </location>
    <ligand>
        <name>FAD</name>
        <dbReference type="ChEBI" id="CHEBI:57692"/>
    </ligand>
</feature>
<evidence type="ECO:0000313" key="13">
    <source>
        <dbReference type="EMBL" id="MBD5779308.1"/>
    </source>
</evidence>
<dbReference type="PRINTS" id="PR00368">
    <property type="entry name" value="FADPNR"/>
</dbReference>
<comment type="subunit">
    <text evidence="2">Homodimer.</text>
</comment>
<dbReference type="Gene3D" id="3.40.30.80">
    <property type="match status" value="1"/>
</dbReference>
<evidence type="ECO:0000256" key="6">
    <source>
        <dbReference type="ARBA" id="ARBA00023027"/>
    </source>
</evidence>
<dbReference type="NCBIfam" id="TIGR03140">
    <property type="entry name" value="AhpF"/>
    <property type="match status" value="1"/>
</dbReference>
<dbReference type="GO" id="GO:0102039">
    <property type="term" value="F:NADH-dependent peroxiredoxin activity"/>
    <property type="evidence" value="ECO:0007669"/>
    <property type="project" value="InterPro"/>
</dbReference>
<dbReference type="Pfam" id="PF07992">
    <property type="entry name" value="Pyr_redox_2"/>
    <property type="match status" value="1"/>
</dbReference>
<dbReference type="PROSITE" id="PS00573">
    <property type="entry name" value="PYRIDINE_REDOX_2"/>
    <property type="match status" value="1"/>
</dbReference>
<keyword evidence="7 10" id="KW-1015">Disulfide bond</keyword>
<feature type="binding site" evidence="9">
    <location>
        <begin position="217"/>
        <end position="232"/>
    </location>
    <ligand>
        <name>FAD</name>
        <dbReference type="ChEBI" id="CHEBI:57692"/>
    </ligand>
</feature>
<keyword evidence="9" id="KW-0521">NADP</keyword>
<sequence length="524" mass="56365">MKLTPQIIDTLKAYSEKLTRSVQIKLFDGKHSKRPELVDMLKQVDSVSDKIEFIYSETGFNVREGLTFEIQADHKPTGIRFSGIPGGHEFNSFVLAFLQAGGIPVKLDDSIIRQVAAIDTELSFEVIVSLDCHNCPDVVQTLNQFSIINPLISCEMIDGATHKKFAEERNVQGVPTVFLNRKPFSSGQINAAEILEKLKKIVTVAPVRAVADHTLYDVAVVGGGPAAAAAAIYTARKGLKVLMLAEKIGGQVADTMGIENLIGITKTTGPELTKNLRAHVEAYPVKIREEVRVDGLNKRDDGDWQLSLSSKETIKSRSVILATGAKWRELGVPGEKENVGKGVAYCPHCDGPFFKGKDVVVVGGGNSGVEAALDLAGIVKSVTVVEFLDTLKADQVLVDQLHGTANATIITGTATESIESDGKKVTSMILKDRASGETREYPTDGVFVQIGLAPNSAFAKEVVATNKYGEIEINTRCETNQSGIFAAGDVTTVPYKQIVVSMGEGAKAGLSAFEYLLKQAKTGK</sequence>
<dbReference type="GO" id="GO:0016668">
    <property type="term" value="F:oxidoreductase activity, acting on a sulfur group of donors, NAD(P) as acceptor"/>
    <property type="evidence" value="ECO:0007669"/>
    <property type="project" value="UniProtKB-ARBA"/>
</dbReference>
<evidence type="ECO:0000259" key="12">
    <source>
        <dbReference type="Pfam" id="PF13192"/>
    </source>
</evidence>
<dbReference type="PROSITE" id="PS51354">
    <property type="entry name" value="GLUTAREDOXIN_2"/>
    <property type="match status" value="1"/>
</dbReference>
<dbReference type="Proteomes" id="UP000622317">
    <property type="component" value="Unassembled WGS sequence"/>
</dbReference>
<dbReference type="InterPro" id="IPR036249">
    <property type="entry name" value="Thioredoxin-like_sf"/>
</dbReference>
<keyword evidence="4 9" id="KW-0274">FAD</keyword>
<evidence type="ECO:0000256" key="1">
    <source>
        <dbReference type="ARBA" id="ARBA00009333"/>
    </source>
</evidence>
<dbReference type="InterPro" id="IPR012336">
    <property type="entry name" value="Thioredoxin-like_fold"/>
</dbReference>
<organism evidence="13 14">
    <name type="scientific">Pelagicoccus enzymogenes</name>
    <dbReference type="NCBI Taxonomy" id="2773457"/>
    <lineage>
        <taxon>Bacteria</taxon>
        <taxon>Pseudomonadati</taxon>
        <taxon>Verrucomicrobiota</taxon>
        <taxon>Opitutia</taxon>
        <taxon>Puniceicoccales</taxon>
        <taxon>Pelagicoccaceae</taxon>
        <taxon>Pelagicoccus</taxon>
    </lineage>
</organism>
<dbReference type="EMBL" id="JACYFG010000007">
    <property type="protein sequence ID" value="MBD5779308.1"/>
    <property type="molecule type" value="Genomic_DNA"/>
</dbReference>